<protein>
    <recommendedName>
        <fullName evidence="1">dUTPase-like domain-containing protein</fullName>
    </recommendedName>
</protein>
<dbReference type="InterPro" id="IPR029054">
    <property type="entry name" value="dUTPase-like"/>
</dbReference>
<accession>A0A292PVF5</accession>
<dbReference type="Proteomes" id="UP001412239">
    <property type="component" value="Unassembled WGS sequence"/>
</dbReference>
<feature type="domain" description="dUTPase-like" evidence="1">
    <location>
        <begin position="2"/>
        <end position="40"/>
    </location>
</feature>
<evidence type="ECO:0000313" key="2">
    <source>
        <dbReference type="EMBL" id="CUS11572.1"/>
    </source>
</evidence>
<gene>
    <name evidence="2" type="ORF">GSTUAT00004320001</name>
</gene>
<dbReference type="Pfam" id="PF00692">
    <property type="entry name" value="dUTPase"/>
    <property type="match status" value="1"/>
</dbReference>
<name>A0A292PVF5_9PEZI</name>
<dbReference type="InterPro" id="IPR036157">
    <property type="entry name" value="dUTPase-like_sf"/>
</dbReference>
<dbReference type="Gene3D" id="2.70.40.10">
    <property type="match status" value="1"/>
</dbReference>
<dbReference type="EMBL" id="LN891017">
    <property type="protein sequence ID" value="CUS11572.1"/>
    <property type="molecule type" value="Genomic_DNA"/>
</dbReference>
<evidence type="ECO:0000259" key="1">
    <source>
        <dbReference type="Pfam" id="PF00692"/>
    </source>
</evidence>
<organism evidence="2 3">
    <name type="scientific">Tuber aestivum</name>
    <name type="common">summer truffle</name>
    <dbReference type="NCBI Taxonomy" id="59557"/>
    <lineage>
        <taxon>Eukaryota</taxon>
        <taxon>Fungi</taxon>
        <taxon>Dikarya</taxon>
        <taxon>Ascomycota</taxon>
        <taxon>Pezizomycotina</taxon>
        <taxon>Pezizomycetes</taxon>
        <taxon>Pezizales</taxon>
        <taxon>Tuberaceae</taxon>
        <taxon>Tuber</taxon>
    </lineage>
</organism>
<reference evidence="2" key="1">
    <citation type="submission" date="2015-10" db="EMBL/GenBank/DDBJ databases">
        <authorList>
            <person name="Regsiter A."/>
            <person name="william w."/>
        </authorList>
    </citation>
    <scope>NUCLEOTIDE SEQUENCE</scope>
    <source>
        <strain evidence="2">Montdore</strain>
    </source>
</reference>
<dbReference type="SUPFAM" id="SSF51283">
    <property type="entry name" value="dUTPase-like"/>
    <property type="match status" value="1"/>
</dbReference>
<keyword evidence="3" id="KW-1185">Reference proteome</keyword>
<feature type="non-terminal residue" evidence="2">
    <location>
        <position position="1"/>
    </location>
</feature>
<dbReference type="AlphaFoldDB" id="A0A292PVF5"/>
<evidence type="ECO:0000313" key="3">
    <source>
        <dbReference type="Proteomes" id="UP001412239"/>
    </source>
</evidence>
<feature type="non-terminal residue" evidence="2">
    <location>
        <position position="43"/>
    </location>
</feature>
<proteinExistence type="predicted"/>
<sequence>HIASKSSLTTKHGINTGAAVTDPDYPGQVKVLLYNMHAKNYKV</sequence>